<feature type="domain" description="WSC" evidence="9">
    <location>
        <begin position="1203"/>
        <end position="1300"/>
    </location>
</feature>
<dbReference type="GO" id="GO:0005886">
    <property type="term" value="C:plasma membrane"/>
    <property type="evidence" value="ECO:0007669"/>
    <property type="project" value="TreeGrafter"/>
</dbReference>
<feature type="region of interest" description="Disordered" evidence="7">
    <location>
        <begin position="1329"/>
        <end position="1377"/>
    </location>
</feature>
<evidence type="ECO:0000256" key="4">
    <source>
        <dbReference type="ARBA" id="ARBA00022989"/>
    </source>
</evidence>
<feature type="signal peptide" evidence="8">
    <location>
        <begin position="1"/>
        <end position="19"/>
    </location>
</feature>
<evidence type="ECO:0000313" key="10">
    <source>
        <dbReference type="EMBL" id="RKU48393.1"/>
    </source>
</evidence>
<evidence type="ECO:0000256" key="7">
    <source>
        <dbReference type="SAM" id="MobiDB-lite"/>
    </source>
</evidence>
<dbReference type="SMART" id="SM00321">
    <property type="entry name" value="WSC"/>
    <property type="match status" value="3"/>
</dbReference>
<dbReference type="InterPro" id="IPR002889">
    <property type="entry name" value="WSC_carb-bd"/>
</dbReference>
<evidence type="ECO:0000313" key="11">
    <source>
        <dbReference type="Proteomes" id="UP000275385"/>
    </source>
</evidence>
<dbReference type="STRING" id="177199.A0A420YKH5"/>
<evidence type="ECO:0000256" key="8">
    <source>
        <dbReference type="SAM" id="SignalP"/>
    </source>
</evidence>
<evidence type="ECO:0000256" key="1">
    <source>
        <dbReference type="ARBA" id="ARBA00004167"/>
    </source>
</evidence>
<comment type="subcellular location">
    <subcellularLocation>
        <location evidence="1">Membrane</location>
        <topology evidence="1">Single-pass membrane protein</topology>
    </subcellularLocation>
</comment>
<organism evidence="10 11">
    <name type="scientific">Coniochaeta pulveracea</name>
    <dbReference type="NCBI Taxonomy" id="177199"/>
    <lineage>
        <taxon>Eukaryota</taxon>
        <taxon>Fungi</taxon>
        <taxon>Dikarya</taxon>
        <taxon>Ascomycota</taxon>
        <taxon>Pezizomycotina</taxon>
        <taxon>Sordariomycetes</taxon>
        <taxon>Sordariomycetidae</taxon>
        <taxon>Coniochaetales</taxon>
        <taxon>Coniochaetaceae</taxon>
        <taxon>Coniochaeta</taxon>
    </lineage>
</organism>
<keyword evidence="4" id="KW-1133">Transmembrane helix</keyword>
<evidence type="ECO:0000256" key="2">
    <source>
        <dbReference type="ARBA" id="ARBA00022692"/>
    </source>
</evidence>
<sequence length="1448" mass="149914">MRWTSLGALATLWPAVVLSYASTDSIQDADAAQSGYLPNHNMDPNVVGGSSFGILWQTQVENSLETWYAKPLTYTVNGGREMVITASNMNIVRIHDSKNGTLIAQRQVQLPFLTSDLGGCNDIPNYIGITGTPIIDPATDIVYMVAKGYKDGSGSGGMANAAYRMHALQLPSLQPAPGFPVTIEGPADNGPERYFIAGVVLQRPSLATVNGAVLAAFGGHCDGFNYTGVIASVSKTPGVGLLSMYAMEVFPGAPTPQGLDITSENGAGKAGIWQSGFGLATDTGRIFAVTGNGKGHQNGNVPASGRLPMNTLDECAASFTISANGKITLADYFQPYDYVNLDAADQELGSSGLALLDPTVFKTSTVSRLGVTVGKNSKVYIMNADNLGGFKQGTGGTDNVVQIIKTSNSVFGGVGSYPLEGGYLYFTPVGDVTYAYKFGQDASGNPVFTLAGKTAMSFAGRPGNGVATVTTNAGKAGSGILWVADVNTGLKAFKAVPDANGVLQPITLPATPGINKYQRPAFGDGRVFATATNRIFCLGAPVNLPINCTGPIDFGNVQTGDTATQQITCKANVQLTKVNGCTTGDKLFQCSNSTLPQGTVAAGTSFTFPVIWNLTQKAINDAQNVSYGRVLPGVEGAVLNLFTTNSVTGYSSQIPISLSGTVVSSSPFLFMSPTAVDFGGLVLGSDSAADGLTGDAMVQNIGNSTLTITGVAWQLGEDLSGPFHNATYNGTSATFGDQGFSATVFVKAGQQIEPGASVSVPLVFKTDTNGTYAVTVTLWSDGGLDTIVLSASAGNPPIASLAVSTDEGGWDTSTPVAMHFGNVLAGKTVTKKIQLCNVGGSVLTVSKSKPPSTAQLTATNPYSELVEGQKVDVDDCAYASVAVYAAPVQPNHPSQYLSVEWVLNTDGLDALHPTQEFGVRDIAIDATVVSRQIGPLLANGTGRYQYVGCFKDTSSLGRNLQTQINTAAQQSNNTNEQCQTLCYAAGYAIAATQYQKECWCGNSFKYPSTMSAESLNLCTFACPGDGSESCGGDNGYMSAYADITRFDIPGFYASLNKTSTPTASGTATSASSAPTVSSSGSALNPLEPATVAGQWTYIGCHQDNVGGQRSLSAASTTSATLTLEQCAAYCSKYNYFGTEYGSECYCGYSLNSTLLRATEADCSTSCAGSSSELCGSGNRLSVYSNQIAQTAPAQPSHVAQAGNYGWKGCYTEATTGRALNVNSYADDSMTVDVCAAFCAKQNSGAGTTWMGIEYARECYCGNLPGAGSVLTDTSACSMLCKNNTLQYCGAGGKLDMYSLLPASSVTTSSVSSSATSSSISTSVVATTTGSSSSASISTTRGSTSSSSASSSTVTSSPVVSSTSTTSSSSSTSSAPSATLSHKARVGGYNMVSCWTEGNGVRALDGPLYAYDTMTLEDCAANCTSGGYKYFGAEYGRECWCGNNHGLRW</sequence>
<feature type="chain" id="PRO_5019004834" description="WSC domain-containing protein" evidence="8">
    <location>
        <begin position="20"/>
        <end position="1448"/>
    </location>
</feature>
<proteinExistence type="predicted"/>
<evidence type="ECO:0000256" key="5">
    <source>
        <dbReference type="ARBA" id="ARBA00023136"/>
    </source>
</evidence>
<reference evidence="10 11" key="1">
    <citation type="submission" date="2018-08" db="EMBL/GenBank/DDBJ databases">
        <title>Draft genome of the lignicolous fungus Coniochaeta pulveracea.</title>
        <authorList>
            <person name="Borstlap C.J."/>
            <person name="De Witt R.N."/>
            <person name="Botha A."/>
            <person name="Volschenk H."/>
        </authorList>
    </citation>
    <scope>NUCLEOTIDE SEQUENCE [LARGE SCALE GENOMIC DNA]</scope>
    <source>
        <strain evidence="10 11">CAB683</strain>
    </source>
</reference>
<dbReference type="PANTHER" id="PTHR24269:SF16">
    <property type="entry name" value="PROTEIN SLG1"/>
    <property type="match status" value="1"/>
</dbReference>
<dbReference type="InterPro" id="IPR051836">
    <property type="entry name" value="Kremen_rcpt"/>
</dbReference>
<comment type="caution">
    <text evidence="10">The sequence shown here is derived from an EMBL/GenBank/DDBJ whole genome shotgun (WGS) entry which is preliminary data.</text>
</comment>
<dbReference type="OrthoDB" id="5985073at2759"/>
<name>A0A420YKH5_9PEZI</name>
<feature type="domain" description="WSC" evidence="9">
    <location>
        <begin position="1094"/>
        <end position="1186"/>
    </location>
</feature>
<feature type="region of interest" description="Disordered" evidence="7">
    <location>
        <begin position="1062"/>
        <end position="1081"/>
    </location>
</feature>
<protein>
    <recommendedName>
        <fullName evidence="9">WSC domain-containing protein</fullName>
    </recommendedName>
</protein>
<feature type="domain" description="WSC" evidence="9">
    <location>
        <begin position="1387"/>
        <end position="1448"/>
    </location>
</feature>
<keyword evidence="3 8" id="KW-0732">Signal</keyword>
<gene>
    <name evidence="10" type="ORF">DL546_009359</name>
</gene>
<dbReference type="Proteomes" id="UP000275385">
    <property type="component" value="Unassembled WGS sequence"/>
</dbReference>
<keyword evidence="6" id="KW-0325">Glycoprotein</keyword>
<keyword evidence="11" id="KW-1185">Reference proteome</keyword>
<evidence type="ECO:0000256" key="3">
    <source>
        <dbReference type="ARBA" id="ARBA00022729"/>
    </source>
</evidence>
<keyword evidence="5" id="KW-0472">Membrane</keyword>
<keyword evidence="2" id="KW-0812">Transmembrane</keyword>
<dbReference type="EMBL" id="QVQW01000005">
    <property type="protein sequence ID" value="RKU48393.1"/>
    <property type="molecule type" value="Genomic_DNA"/>
</dbReference>
<feature type="domain" description="WSC" evidence="9">
    <location>
        <begin position="943"/>
        <end position="1043"/>
    </location>
</feature>
<evidence type="ECO:0000256" key="6">
    <source>
        <dbReference type="ARBA" id="ARBA00023180"/>
    </source>
</evidence>
<dbReference type="PANTHER" id="PTHR24269">
    <property type="entry name" value="KREMEN PROTEIN"/>
    <property type="match status" value="1"/>
</dbReference>
<evidence type="ECO:0000259" key="9">
    <source>
        <dbReference type="PROSITE" id="PS51212"/>
    </source>
</evidence>
<accession>A0A420YKH5</accession>
<dbReference type="Pfam" id="PF01822">
    <property type="entry name" value="WSC"/>
    <property type="match status" value="4"/>
</dbReference>
<dbReference type="PROSITE" id="PS51212">
    <property type="entry name" value="WSC"/>
    <property type="match status" value="4"/>
</dbReference>